<proteinExistence type="predicted"/>
<evidence type="ECO:0000313" key="1">
    <source>
        <dbReference type="EMBL" id="CAG8658749.1"/>
    </source>
</evidence>
<evidence type="ECO:0000313" key="2">
    <source>
        <dbReference type="Proteomes" id="UP000789920"/>
    </source>
</evidence>
<dbReference type="EMBL" id="CAJVQC010014600">
    <property type="protein sequence ID" value="CAG8658749.1"/>
    <property type="molecule type" value="Genomic_DNA"/>
</dbReference>
<reference evidence="1" key="1">
    <citation type="submission" date="2021-06" db="EMBL/GenBank/DDBJ databases">
        <authorList>
            <person name="Kallberg Y."/>
            <person name="Tangrot J."/>
            <person name="Rosling A."/>
        </authorList>
    </citation>
    <scope>NUCLEOTIDE SEQUENCE</scope>
    <source>
        <strain evidence="1">MA461A</strain>
    </source>
</reference>
<gene>
    <name evidence="1" type="ORF">RPERSI_LOCUS8183</name>
</gene>
<feature type="non-terminal residue" evidence="1">
    <location>
        <position position="218"/>
    </location>
</feature>
<accession>A0ACA9NI58</accession>
<name>A0ACA9NI58_9GLOM</name>
<keyword evidence="2" id="KW-1185">Reference proteome</keyword>
<organism evidence="1 2">
    <name type="scientific">Racocetra persica</name>
    <dbReference type="NCBI Taxonomy" id="160502"/>
    <lineage>
        <taxon>Eukaryota</taxon>
        <taxon>Fungi</taxon>
        <taxon>Fungi incertae sedis</taxon>
        <taxon>Mucoromycota</taxon>
        <taxon>Glomeromycotina</taxon>
        <taxon>Glomeromycetes</taxon>
        <taxon>Diversisporales</taxon>
        <taxon>Gigasporaceae</taxon>
        <taxon>Racocetra</taxon>
    </lineage>
</organism>
<sequence>MTSKRGGNMLKLNKTQGRGGGAKKSKGKMPNVGGNSNTSQSGPIPQLERIGGSTSPKPRQGVSLEELVKRTARANRFRDTLDPSQLLSVGGVVPHGRNSIVKIDGSPINPVDDFFEVLSIYHQTQMMIKQVNNTLPLVRKKLAWDFFHDETLPIPLSSLYDKDDTDKSKSFVEIENVDFIMEASKFPTKPKSLDLPTSPNFFDVEMEDVERFIATSPV</sequence>
<comment type="caution">
    <text evidence="1">The sequence shown here is derived from an EMBL/GenBank/DDBJ whole genome shotgun (WGS) entry which is preliminary data.</text>
</comment>
<protein>
    <submittedName>
        <fullName evidence="1">34000_t:CDS:1</fullName>
    </submittedName>
</protein>
<dbReference type="Proteomes" id="UP000789920">
    <property type="component" value="Unassembled WGS sequence"/>
</dbReference>